<dbReference type="Gene3D" id="3.40.50.150">
    <property type="entry name" value="Vaccinia Virus protein VP39"/>
    <property type="match status" value="1"/>
</dbReference>
<dbReference type="EC" id="2.1.1.80" evidence="2"/>
<keyword evidence="3 7" id="KW-0489">Methyltransferase</keyword>
<dbReference type="InterPro" id="IPR022641">
    <property type="entry name" value="CheR_N"/>
</dbReference>
<gene>
    <name evidence="7" type="ORF">MNBD_GAMMA22-2124</name>
</gene>
<dbReference type="InterPro" id="IPR026024">
    <property type="entry name" value="Chemotaxis_MeTrfase_CheR"/>
</dbReference>
<dbReference type="PIRSF" id="PIRSF000410">
    <property type="entry name" value="CheR"/>
    <property type="match status" value="1"/>
</dbReference>
<keyword evidence="5" id="KW-0949">S-adenosyl-L-methionine</keyword>
<dbReference type="InterPro" id="IPR000780">
    <property type="entry name" value="CheR_MeTrfase"/>
</dbReference>
<sequence length="286" mass="32962">MLAARKLGDTKKREFEFTDKDFNYIQQLVADSTGIVLSEGKRDMVYSRLARRIRELKLNSYKLYCDRLKNGDEDELIAFTNAITTNLTSFFREPHHFDFLKNKLLPEIKKNKSSRKLRVWSAGCSSGEEPYSIAMVVYEVFETVLDSWDIKILATDLDSNMVQTAANGVYTDERVTGLAKSRLNKFVKSGSAHNAGKVKMSPKLQNLITFKELNLMNDWPIKGPFDFMFCRNVVIYFDKPTQKILFDRYADLLAPNAHLFIGHSESLHNVTTRFNLLGKTIYQKQQ</sequence>
<dbReference type="Pfam" id="PF03705">
    <property type="entry name" value="CheR_N"/>
    <property type="match status" value="1"/>
</dbReference>
<dbReference type="PANTHER" id="PTHR24422">
    <property type="entry name" value="CHEMOTAXIS PROTEIN METHYLTRANSFERASE"/>
    <property type="match status" value="1"/>
</dbReference>
<evidence type="ECO:0000313" key="7">
    <source>
        <dbReference type="EMBL" id="VAW94055.1"/>
    </source>
</evidence>
<dbReference type="GO" id="GO:0008983">
    <property type="term" value="F:protein-glutamate O-methyltransferase activity"/>
    <property type="evidence" value="ECO:0007669"/>
    <property type="project" value="UniProtKB-EC"/>
</dbReference>
<dbReference type="EMBL" id="UOFS01000014">
    <property type="protein sequence ID" value="VAW94055.1"/>
    <property type="molecule type" value="Genomic_DNA"/>
</dbReference>
<reference evidence="7" key="1">
    <citation type="submission" date="2018-06" db="EMBL/GenBank/DDBJ databases">
        <authorList>
            <person name="Zhirakovskaya E."/>
        </authorList>
    </citation>
    <scope>NUCLEOTIDE SEQUENCE</scope>
</reference>
<dbReference type="PANTHER" id="PTHR24422:SF19">
    <property type="entry name" value="CHEMOTAXIS PROTEIN METHYLTRANSFERASE"/>
    <property type="match status" value="1"/>
</dbReference>
<dbReference type="GO" id="GO:0032259">
    <property type="term" value="P:methylation"/>
    <property type="evidence" value="ECO:0007669"/>
    <property type="project" value="UniProtKB-KW"/>
</dbReference>
<evidence type="ECO:0000256" key="4">
    <source>
        <dbReference type="ARBA" id="ARBA00022679"/>
    </source>
</evidence>
<evidence type="ECO:0000256" key="5">
    <source>
        <dbReference type="ARBA" id="ARBA00022691"/>
    </source>
</evidence>
<dbReference type="Gene3D" id="1.10.155.10">
    <property type="entry name" value="Chemotaxis receptor methyltransferase CheR, N-terminal domain"/>
    <property type="match status" value="1"/>
</dbReference>
<dbReference type="PRINTS" id="PR00996">
    <property type="entry name" value="CHERMTFRASE"/>
</dbReference>
<protein>
    <recommendedName>
        <fullName evidence="2">protein-glutamate O-methyltransferase</fullName>
        <ecNumber evidence="2">2.1.1.80</ecNumber>
    </recommendedName>
</protein>
<dbReference type="PROSITE" id="PS50123">
    <property type="entry name" value="CHER"/>
    <property type="match status" value="1"/>
</dbReference>
<dbReference type="SUPFAM" id="SSF53335">
    <property type="entry name" value="S-adenosyl-L-methionine-dependent methyltransferases"/>
    <property type="match status" value="1"/>
</dbReference>
<dbReference type="AlphaFoldDB" id="A0A3B0ZKN8"/>
<proteinExistence type="predicted"/>
<dbReference type="InterPro" id="IPR036804">
    <property type="entry name" value="CheR_N_sf"/>
</dbReference>
<feature type="domain" description="CheR-type methyltransferase" evidence="6">
    <location>
        <begin position="10"/>
        <end position="286"/>
    </location>
</feature>
<organism evidence="7">
    <name type="scientific">hydrothermal vent metagenome</name>
    <dbReference type="NCBI Taxonomy" id="652676"/>
    <lineage>
        <taxon>unclassified sequences</taxon>
        <taxon>metagenomes</taxon>
        <taxon>ecological metagenomes</taxon>
    </lineage>
</organism>
<dbReference type="SUPFAM" id="SSF47757">
    <property type="entry name" value="Chemotaxis receptor methyltransferase CheR, N-terminal domain"/>
    <property type="match status" value="1"/>
</dbReference>
<keyword evidence="4 7" id="KW-0808">Transferase</keyword>
<accession>A0A3B0ZKN8</accession>
<dbReference type="InterPro" id="IPR029063">
    <property type="entry name" value="SAM-dependent_MTases_sf"/>
</dbReference>
<name>A0A3B0ZKN8_9ZZZZ</name>
<dbReference type="InterPro" id="IPR050903">
    <property type="entry name" value="Bact_Chemotaxis_MeTrfase"/>
</dbReference>
<evidence type="ECO:0000256" key="2">
    <source>
        <dbReference type="ARBA" id="ARBA00012534"/>
    </source>
</evidence>
<comment type="catalytic activity">
    <reaction evidence="1">
        <text>L-glutamyl-[protein] + S-adenosyl-L-methionine = [protein]-L-glutamate 5-O-methyl ester + S-adenosyl-L-homocysteine</text>
        <dbReference type="Rhea" id="RHEA:24452"/>
        <dbReference type="Rhea" id="RHEA-COMP:10208"/>
        <dbReference type="Rhea" id="RHEA-COMP:10311"/>
        <dbReference type="ChEBI" id="CHEBI:29973"/>
        <dbReference type="ChEBI" id="CHEBI:57856"/>
        <dbReference type="ChEBI" id="CHEBI:59789"/>
        <dbReference type="ChEBI" id="CHEBI:82795"/>
        <dbReference type="EC" id="2.1.1.80"/>
    </reaction>
</comment>
<dbReference type="InterPro" id="IPR022642">
    <property type="entry name" value="CheR_C"/>
</dbReference>
<dbReference type="SMART" id="SM00138">
    <property type="entry name" value="MeTrc"/>
    <property type="match status" value="1"/>
</dbReference>
<evidence type="ECO:0000259" key="6">
    <source>
        <dbReference type="PROSITE" id="PS50123"/>
    </source>
</evidence>
<dbReference type="Pfam" id="PF01739">
    <property type="entry name" value="CheR"/>
    <property type="match status" value="1"/>
</dbReference>
<evidence type="ECO:0000256" key="1">
    <source>
        <dbReference type="ARBA" id="ARBA00001541"/>
    </source>
</evidence>
<evidence type="ECO:0000256" key="3">
    <source>
        <dbReference type="ARBA" id="ARBA00022603"/>
    </source>
</evidence>